<protein>
    <submittedName>
        <fullName evidence="1">Uncharacterized protein</fullName>
    </submittedName>
</protein>
<evidence type="ECO:0000313" key="2">
    <source>
        <dbReference type="Proteomes" id="UP000298030"/>
    </source>
</evidence>
<reference evidence="1 2" key="1">
    <citation type="journal article" date="2019" name="Nat. Ecol. Evol.">
        <title>Megaphylogeny resolves global patterns of mushroom evolution.</title>
        <authorList>
            <person name="Varga T."/>
            <person name="Krizsan K."/>
            <person name="Foldi C."/>
            <person name="Dima B."/>
            <person name="Sanchez-Garcia M."/>
            <person name="Sanchez-Ramirez S."/>
            <person name="Szollosi G.J."/>
            <person name="Szarkandi J.G."/>
            <person name="Papp V."/>
            <person name="Albert L."/>
            <person name="Andreopoulos W."/>
            <person name="Angelini C."/>
            <person name="Antonin V."/>
            <person name="Barry K.W."/>
            <person name="Bougher N.L."/>
            <person name="Buchanan P."/>
            <person name="Buyck B."/>
            <person name="Bense V."/>
            <person name="Catcheside P."/>
            <person name="Chovatia M."/>
            <person name="Cooper J."/>
            <person name="Damon W."/>
            <person name="Desjardin D."/>
            <person name="Finy P."/>
            <person name="Geml J."/>
            <person name="Haridas S."/>
            <person name="Hughes K."/>
            <person name="Justo A."/>
            <person name="Karasinski D."/>
            <person name="Kautmanova I."/>
            <person name="Kiss B."/>
            <person name="Kocsube S."/>
            <person name="Kotiranta H."/>
            <person name="LaButti K.M."/>
            <person name="Lechner B.E."/>
            <person name="Liimatainen K."/>
            <person name="Lipzen A."/>
            <person name="Lukacs Z."/>
            <person name="Mihaltcheva S."/>
            <person name="Morgado L.N."/>
            <person name="Niskanen T."/>
            <person name="Noordeloos M.E."/>
            <person name="Ohm R.A."/>
            <person name="Ortiz-Santana B."/>
            <person name="Ovrebo C."/>
            <person name="Racz N."/>
            <person name="Riley R."/>
            <person name="Savchenko A."/>
            <person name="Shiryaev A."/>
            <person name="Soop K."/>
            <person name="Spirin V."/>
            <person name="Szebenyi C."/>
            <person name="Tomsovsky M."/>
            <person name="Tulloss R.E."/>
            <person name="Uehling J."/>
            <person name="Grigoriev I.V."/>
            <person name="Vagvolgyi C."/>
            <person name="Papp T."/>
            <person name="Martin F.M."/>
            <person name="Miettinen O."/>
            <person name="Hibbett D.S."/>
            <person name="Nagy L.G."/>
        </authorList>
    </citation>
    <scope>NUCLEOTIDE SEQUENCE [LARGE SCALE GENOMIC DNA]</scope>
    <source>
        <strain evidence="1 2">FP101781</strain>
    </source>
</reference>
<proteinExistence type="predicted"/>
<comment type="caution">
    <text evidence="1">The sequence shown here is derived from an EMBL/GenBank/DDBJ whole genome shotgun (WGS) entry which is preliminary data.</text>
</comment>
<sequence>MSVCVDFLALGQSAWGRSLKGTYSASKSALRLHRKEGAKNREGLERAKVNLVHVYREPAVQLTAPGHIQRAANFRALERKVWEGTEKRRWRLTTQICFSDAG</sequence>
<dbReference type="Proteomes" id="UP000298030">
    <property type="component" value="Unassembled WGS sequence"/>
</dbReference>
<accession>A0A4Y7T5R7</accession>
<evidence type="ECO:0000313" key="1">
    <source>
        <dbReference type="EMBL" id="TEB29361.1"/>
    </source>
</evidence>
<gene>
    <name evidence="1" type="ORF">FA13DRAFT_1711305</name>
</gene>
<dbReference type="AlphaFoldDB" id="A0A4Y7T5R7"/>
<organism evidence="1 2">
    <name type="scientific">Coprinellus micaceus</name>
    <name type="common">Glistening ink-cap mushroom</name>
    <name type="synonym">Coprinus micaceus</name>
    <dbReference type="NCBI Taxonomy" id="71717"/>
    <lineage>
        <taxon>Eukaryota</taxon>
        <taxon>Fungi</taxon>
        <taxon>Dikarya</taxon>
        <taxon>Basidiomycota</taxon>
        <taxon>Agaricomycotina</taxon>
        <taxon>Agaricomycetes</taxon>
        <taxon>Agaricomycetidae</taxon>
        <taxon>Agaricales</taxon>
        <taxon>Agaricineae</taxon>
        <taxon>Psathyrellaceae</taxon>
        <taxon>Coprinellus</taxon>
    </lineage>
</organism>
<name>A0A4Y7T5R7_COPMI</name>
<dbReference type="EMBL" id="QPFP01000028">
    <property type="protein sequence ID" value="TEB29361.1"/>
    <property type="molecule type" value="Genomic_DNA"/>
</dbReference>
<keyword evidence="2" id="KW-1185">Reference proteome</keyword>